<evidence type="ECO:0000313" key="1">
    <source>
        <dbReference type="EMBL" id="KAF8905823.1"/>
    </source>
</evidence>
<organism evidence="1 2">
    <name type="scientific">Gymnopilus junonius</name>
    <name type="common">Spectacular rustgill mushroom</name>
    <name type="synonym">Gymnopilus spectabilis subsp. junonius</name>
    <dbReference type="NCBI Taxonomy" id="109634"/>
    <lineage>
        <taxon>Eukaryota</taxon>
        <taxon>Fungi</taxon>
        <taxon>Dikarya</taxon>
        <taxon>Basidiomycota</taxon>
        <taxon>Agaricomycotina</taxon>
        <taxon>Agaricomycetes</taxon>
        <taxon>Agaricomycetidae</taxon>
        <taxon>Agaricales</taxon>
        <taxon>Agaricineae</taxon>
        <taxon>Hymenogastraceae</taxon>
        <taxon>Gymnopilus</taxon>
    </lineage>
</organism>
<accession>A0A9P5TQR2</accession>
<sequence>MEDMRQHRPHCGRLQSTKNGEPVAVLVDADDVRGQVGAINLFFPALARVGKNRNSMPSHSSPLRYRYVRYLAQVLSAAPSCGCTWDGNNGETWARLQYIKTTCQHVRGPAPGMHCHSPQISELPRTESHWGPVCTQSAFLKGFLITRKCP</sequence>
<dbReference type="Proteomes" id="UP000724874">
    <property type="component" value="Unassembled WGS sequence"/>
</dbReference>
<proteinExistence type="predicted"/>
<protein>
    <submittedName>
        <fullName evidence="1">Uncharacterized protein</fullName>
    </submittedName>
</protein>
<evidence type="ECO:0000313" key="2">
    <source>
        <dbReference type="Proteomes" id="UP000724874"/>
    </source>
</evidence>
<reference evidence="1" key="1">
    <citation type="submission" date="2020-11" db="EMBL/GenBank/DDBJ databases">
        <authorList>
            <consortium name="DOE Joint Genome Institute"/>
            <person name="Ahrendt S."/>
            <person name="Riley R."/>
            <person name="Andreopoulos W."/>
            <person name="LaButti K."/>
            <person name="Pangilinan J."/>
            <person name="Ruiz-duenas F.J."/>
            <person name="Barrasa J.M."/>
            <person name="Sanchez-Garcia M."/>
            <person name="Camarero S."/>
            <person name="Miyauchi S."/>
            <person name="Serrano A."/>
            <person name="Linde D."/>
            <person name="Babiker R."/>
            <person name="Drula E."/>
            <person name="Ayuso-Fernandez I."/>
            <person name="Pacheco R."/>
            <person name="Padilla G."/>
            <person name="Ferreira P."/>
            <person name="Barriuso J."/>
            <person name="Kellner H."/>
            <person name="Castanera R."/>
            <person name="Alfaro M."/>
            <person name="Ramirez L."/>
            <person name="Pisabarro A.G."/>
            <person name="Kuo A."/>
            <person name="Tritt A."/>
            <person name="Lipzen A."/>
            <person name="He G."/>
            <person name="Yan M."/>
            <person name="Ng V."/>
            <person name="Cullen D."/>
            <person name="Martin F."/>
            <person name="Rosso M.-N."/>
            <person name="Henrissat B."/>
            <person name="Hibbett D."/>
            <person name="Martinez A.T."/>
            <person name="Grigoriev I.V."/>
        </authorList>
    </citation>
    <scope>NUCLEOTIDE SEQUENCE</scope>
    <source>
        <strain evidence="1">AH 44721</strain>
    </source>
</reference>
<dbReference type="EMBL" id="JADNYJ010000021">
    <property type="protein sequence ID" value="KAF8905823.1"/>
    <property type="molecule type" value="Genomic_DNA"/>
</dbReference>
<keyword evidence="2" id="KW-1185">Reference proteome</keyword>
<comment type="caution">
    <text evidence="1">The sequence shown here is derived from an EMBL/GenBank/DDBJ whole genome shotgun (WGS) entry which is preliminary data.</text>
</comment>
<gene>
    <name evidence="1" type="ORF">CPB84DRAFT_567926</name>
</gene>
<dbReference type="AlphaFoldDB" id="A0A9P5TQR2"/>
<name>A0A9P5TQR2_GYMJU</name>